<gene>
    <name evidence="1" type="ORF">METZ01_LOCUS194961</name>
</gene>
<protein>
    <submittedName>
        <fullName evidence="1">Uncharacterized protein</fullName>
    </submittedName>
</protein>
<dbReference type="EMBL" id="UINC01041184">
    <property type="protein sequence ID" value="SVB42107.1"/>
    <property type="molecule type" value="Genomic_DNA"/>
</dbReference>
<organism evidence="1">
    <name type="scientific">marine metagenome</name>
    <dbReference type="NCBI Taxonomy" id="408172"/>
    <lineage>
        <taxon>unclassified sequences</taxon>
        <taxon>metagenomes</taxon>
        <taxon>ecological metagenomes</taxon>
    </lineage>
</organism>
<reference evidence="1" key="1">
    <citation type="submission" date="2018-05" db="EMBL/GenBank/DDBJ databases">
        <authorList>
            <person name="Lanie J.A."/>
            <person name="Ng W.-L."/>
            <person name="Kazmierczak K.M."/>
            <person name="Andrzejewski T.M."/>
            <person name="Davidsen T.M."/>
            <person name="Wayne K.J."/>
            <person name="Tettelin H."/>
            <person name="Glass J.I."/>
            <person name="Rusch D."/>
            <person name="Podicherti R."/>
            <person name="Tsui H.-C.T."/>
            <person name="Winkler M.E."/>
        </authorList>
    </citation>
    <scope>NUCLEOTIDE SEQUENCE</scope>
</reference>
<name>A0A382DX06_9ZZZZ</name>
<accession>A0A382DX06</accession>
<proteinExistence type="predicted"/>
<dbReference type="AlphaFoldDB" id="A0A382DX06"/>
<sequence>MTIYWMKEVGPIHLNWIRWQDLAVGNTLL</sequence>
<evidence type="ECO:0000313" key="1">
    <source>
        <dbReference type="EMBL" id="SVB42107.1"/>
    </source>
</evidence>